<dbReference type="Gene3D" id="1.10.10.1830">
    <property type="entry name" value="Non-ribosomal peptide synthase, adenylation domain"/>
    <property type="match status" value="1"/>
</dbReference>
<dbReference type="SUPFAM" id="SSF52777">
    <property type="entry name" value="CoA-dependent acyltransferases"/>
    <property type="match status" value="2"/>
</dbReference>
<dbReference type="Pfam" id="PF18563">
    <property type="entry name" value="TubC_N"/>
    <property type="match status" value="1"/>
</dbReference>
<name>A0A508A366_9GAMM</name>
<dbReference type="Pfam" id="PF00668">
    <property type="entry name" value="Condensation"/>
    <property type="match status" value="1"/>
</dbReference>
<evidence type="ECO:0000259" key="1">
    <source>
        <dbReference type="Pfam" id="PF00668"/>
    </source>
</evidence>
<proteinExistence type="predicted"/>
<evidence type="ECO:0008006" key="5">
    <source>
        <dbReference type="Google" id="ProtNLM"/>
    </source>
</evidence>
<protein>
    <recommendedName>
        <fullName evidence="5">Non-ribosomal peptide synthetase</fullName>
    </recommendedName>
</protein>
<sequence>MELGMESIDCVVSRLLDHGIHIALDGDKLKVRAARGALSEDISSLIRSRRDEIVDYLTRHRSIRSLDVPAISHVADAGQKVPVSFSQQRLWFIDRIDEGSRQYHLPVILRLSGNLDTAAMQRAIDEIVRRHEVLRTRFVEVDGVPKQIVVEAERVPISTISLRQYGGEQQELALQRAIEQVCDLPFDLEQGRLLRVALIALSDVEHLAVLVQHHIVSDGWSSGVFVREFSALYDAFVGGSESPLPAPDLQYADFALWQRDWLVGDRLQGLYQYWEEQLRDIPLVHGLPLDRPRPKHQDHRGAVHLQRIEPALSDSIREMARQENVTLFMLLQTAFSLLVSRLSLEQDVVIGTPVAGRARTELEPLLGFFVNNLALRSRFDASMSFRDALSTQKKVVLDAYAYQHLPFEMLVDRINPNRSTAYDPVFQIVFAINNNEIGGLELSGLGVTPLIPRTRHAKTDLELLVEEREGGFQIGWTYRTGLFDECTIASFSEAYARLLQGIVSDASVGVFDYDLVGEGASQQLLAARGASMDYPTRPVQQQIAEQAQRTPASPAVVCGDVTLSYAE</sequence>
<dbReference type="AlphaFoldDB" id="A0A508A366"/>
<dbReference type="InterPro" id="IPR041464">
    <property type="entry name" value="TubC_N"/>
</dbReference>
<dbReference type="FunFam" id="3.30.559.10:FF:000012">
    <property type="entry name" value="Non-ribosomal peptide synthetase"/>
    <property type="match status" value="1"/>
</dbReference>
<dbReference type="CDD" id="cd19531">
    <property type="entry name" value="LCL_NRPS-like"/>
    <property type="match status" value="1"/>
</dbReference>
<dbReference type="Gene3D" id="3.30.559.30">
    <property type="entry name" value="Nonribosomal peptide synthetase, condensation domain"/>
    <property type="match status" value="1"/>
</dbReference>
<evidence type="ECO:0000313" key="3">
    <source>
        <dbReference type="EMBL" id="KAB8172133.1"/>
    </source>
</evidence>
<reference evidence="3 4" key="1">
    <citation type="submission" date="2019-10" db="EMBL/GenBank/DDBJ databases">
        <title>Lysobacter alkalisoli sp. nov., isolated from saline-alkaline soil.</title>
        <authorList>
            <person name="Sun J.-Q."/>
        </authorList>
    </citation>
    <scope>NUCLEOTIDE SEQUENCE [LARGE SCALE GENOMIC DNA]</scope>
    <source>
        <strain evidence="3 4">KCTC 42381</strain>
    </source>
</reference>
<dbReference type="InterPro" id="IPR001242">
    <property type="entry name" value="Condensation_dom"/>
</dbReference>
<feature type="non-terminal residue" evidence="3">
    <location>
        <position position="567"/>
    </location>
</feature>
<evidence type="ECO:0000313" key="4">
    <source>
        <dbReference type="Proteomes" id="UP000320431"/>
    </source>
</evidence>
<dbReference type="PANTHER" id="PTHR45398">
    <property type="match status" value="1"/>
</dbReference>
<dbReference type="EMBL" id="VICD02000267">
    <property type="protein sequence ID" value="KAB8172133.1"/>
    <property type="molecule type" value="Genomic_DNA"/>
</dbReference>
<accession>A0A508A366</accession>
<dbReference type="Gene3D" id="3.30.559.10">
    <property type="entry name" value="Chloramphenicol acetyltransferase-like domain"/>
    <property type="match status" value="1"/>
</dbReference>
<dbReference type="InterPro" id="IPR023213">
    <property type="entry name" value="CAT-like_dom_sf"/>
</dbReference>
<dbReference type="PANTHER" id="PTHR45398:SF1">
    <property type="entry name" value="ENZYME, PUTATIVE (JCVI)-RELATED"/>
    <property type="match status" value="1"/>
</dbReference>
<feature type="domain" description="TubC N-terminal docking" evidence="2">
    <location>
        <begin position="11"/>
        <end position="57"/>
    </location>
</feature>
<comment type="caution">
    <text evidence="3">The sequence shown here is derived from an EMBL/GenBank/DDBJ whole genome shotgun (WGS) entry which is preliminary data.</text>
</comment>
<dbReference type="InterPro" id="IPR044894">
    <property type="entry name" value="TubC_N_sf"/>
</dbReference>
<dbReference type="GO" id="GO:0003824">
    <property type="term" value="F:catalytic activity"/>
    <property type="evidence" value="ECO:0007669"/>
    <property type="project" value="InterPro"/>
</dbReference>
<feature type="domain" description="Condensation" evidence="1">
    <location>
        <begin position="79"/>
        <end position="525"/>
    </location>
</feature>
<gene>
    <name evidence="3" type="ORF">FKV24_015425</name>
</gene>
<organism evidence="3 4">
    <name type="scientific">Marilutibacter maris</name>
    <dbReference type="NCBI Taxonomy" id="1605891"/>
    <lineage>
        <taxon>Bacteria</taxon>
        <taxon>Pseudomonadati</taxon>
        <taxon>Pseudomonadota</taxon>
        <taxon>Gammaproteobacteria</taxon>
        <taxon>Lysobacterales</taxon>
        <taxon>Lysobacteraceae</taxon>
        <taxon>Marilutibacter</taxon>
    </lineage>
</organism>
<dbReference type="Proteomes" id="UP000320431">
    <property type="component" value="Unassembled WGS sequence"/>
</dbReference>
<evidence type="ECO:0000259" key="2">
    <source>
        <dbReference type="Pfam" id="PF18563"/>
    </source>
</evidence>